<dbReference type="EMBL" id="BA000058">
    <property type="protein sequence ID" value="BAO04779.1"/>
    <property type="molecule type" value="Genomic_DNA"/>
</dbReference>
<dbReference type="Proteomes" id="UP000054164">
    <property type="component" value="Unassembled WGS sequence"/>
</dbReference>
<gene>
    <name evidence="1" type="ORF">CBO05P1_060</name>
</gene>
<dbReference type="HOGENOM" id="CLU_2057280_0_0_9"/>
<proteinExistence type="predicted"/>
<evidence type="ECO:0000313" key="1">
    <source>
        <dbReference type="EMBL" id="BAO04779.1"/>
    </source>
</evidence>
<sequence length="119" mass="13884">MDKKFKGYLQYFEEKFPIGKETNKIDIEGNKLNTGDVVTFDVENNNSTISIVCTSEGEIMGIWDFSQERLIKKFKVKKIRNYKDLEHGETVNGVDVVLEKQLSDYTNEELLKELENRLK</sequence>
<dbReference type="RefSeq" id="WP_030031828.1">
    <property type="nucleotide sequence ID" value="NZ_BA000058.1"/>
</dbReference>
<keyword evidence="1" id="KW-0413">Isomerase</keyword>
<name>A0A060N9E1_CLOBO</name>
<reference evidence="1" key="1">
    <citation type="submission" date="2013-10" db="EMBL/GenBank/DDBJ databases">
        <title>Draft genome sequence of Clostridium botulinum type B strain Osaka05.</title>
        <authorList>
            <person name="Sakaguchi Y."/>
            <person name="Hosomi K."/>
            <person name="Uchiyama J."/>
            <person name="Ogura Y."/>
            <person name="Sakaguchi M."/>
            <person name="Kohda T."/>
            <person name="Mukamoto M."/>
            <person name="Misawa N."/>
            <person name="Matsuzaki S."/>
            <person name="Hayashi T."/>
            <person name="Kozaki S."/>
        </authorList>
    </citation>
    <scope>NUCLEOTIDE SEQUENCE</scope>
    <source>
        <strain evidence="1">Osaka05</strain>
    </source>
</reference>
<dbReference type="AlphaFoldDB" id="A0A060N9E1"/>
<protein>
    <submittedName>
        <fullName evidence="1">DNA topoisomerase</fullName>
    </submittedName>
</protein>
<accession>A0A060N9E1</accession>
<dbReference type="GO" id="GO:0016853">
    <property type="term" value="F:isomerase activity"/>
    <property type="evidence" value="ECO:0007669"/>
    <property type="project" value="UniProtKB-KW"/>
</dbReference>
<organism evidence="1">
    <name type="scientific">Clostridium botulinum B str. Osaka05</name>
    <dbReference type="NCBI Taxonomy" id="1407017"/>
    <lineage>
        <taxon>Bacteria</taxon>
        <taxon>Bacillati</taxon>
        <taxon>Bacillota</taxon>
        <taxon>Clostridia</taxon>
        <taxon>Eubacteriales</taxon>
        <taxon>Clostridiaceae</taxon>
        <taxon>Clostridium</taxon>
    </lineage>
</organism>